<accession>A0A0E9UF74</accession>
<evidence type="ECO:0000313" key="1">
    <source>
        <dbReference type="EMBL" id="JAH64509.1"/>
    </source>
</evidence>
<reference evidence="1" key="2">
    <citation type="journal article" date="2015" name="Fish Shellfish Immunol.">
        <title>Early steps in the European eel (Anguilla anguilla)-Vibrio vulnificus interaction in the gills: Role of the RtxA13 toxin.</title>
        <authorList>
            <person name="Callol A."/>
            <person name="Pajuelo D."/>
            <person name="Ebbesson L."/>
            <person name="Teles M."/>
            <person name="MacKenzie S."/>
            <person name="Amaro C."/>
        </authorList>
    </citation>
    <scope>NUCLEOTIDE SEQUENCE</scope>
</reference>
<dbReference type="EMBL" id="GBXM01044068">
    <property type="protein sequence ID" value="JAH64509.1"/>
    <property type="molecule type" value="Transcribed_RNA"/>
</dbReference>
<reference evidence="1" key="1">
    <citation type="submission" date="2014-11" db="EMBL/GenBank/DDBJ databases">
        <authorList>
            <person name="Amaro Gonzalez C."/>
        </authorList>
    </citation>
    <scope>NUCLEOTIDE SEQUENCE</scope>
</reference>
<proteinExistence type="predicted"/>
<sequence length="35" mass="4177">MATEIPGGFTKTKPRSRLFYKYKLIFYTRHFTACC</sequence>
<organism evidence="1">
    <name type="scientific">Anguilla anguilla</name>
    <name type="common">European freshwater eel</name>
    <name type="synonym">Muraena anguilla</name>
    <dbReference type="NCBI Taxonomy" id="7936"/>
    <lineage>
        <taxon>Eukaryota</taxon>
        <taxon>Metazoa</taxon>
        <taxon>Chordata</taxon>
        <taxon>Craniata</taxon>
        <taxon>Vertebrata</taxon>
        <taxon>Euteleostomi</taxon>
        <taxon>Actinopterygii</taxon>
        <taxon>Neopterygii</taxon>
        <taxon>Teleostei</taxon>
        <taxon>Anguilliformes</taxon>
        <taxon>Anguillidae</taxon>
        <taxon>Anguilla</taxon>
    </lineage>
</organism>
<name>A0A0E9UF74_ANGAN</name>
<dbReference type="AlphaFoldDB" id="A0A0E9UF74"/>
<protein>
    <submittedName>
        <fullName evidence="1">Uncharacterized protein</fullName>
    </submittedName>
</protein>